<organism evidence="3 4">
    <name type="scientific">Helianthus annuus</name>
    <name type="common">Common sunflower</name>
    <dbReference type="NCBI Taxonomy" id="4232"/>
    <lineage>
        <taxon>Eukaryota</taxon>
        <taxon>Viridiplantae</taxon>
        <taxon>Streptophyta</taxon>
        <taxon>Embryophyta</taxon>
        <taxon>Tracheophyta</taxon>
        <taxon>Spermatophyta</taxon>
        <taxon>Magnoliopsida</taxon>
        <taxon>eudicotyledons</taxon>
        <taxon>Gunneridae</taxon>
        <taxon>Pentapetalae</taxon>
        <taxon>asterids</taxon>
        <taxon>campanulids</taxon>
        <taxon>Asterales</taxon>
        <taxon>Asteraceae</taxon>
        <taxon>Asteroideae</taxon>
        <taxon>Heliantheae alliance</taxon>
        <taxon>Heliantheae</taxon>
        <taxon>Helianthus</taxon>
    </lineage>
</organism>
<dbReference type="PANTHER" id="PTHR34117:SF1">
    <property type="entry name" value="STYLE CELL-CYCLE INHIBITOR 1"/>
    <property type="match status" value="1"/>
</dbReference>
<evidence type="ECO:0000313" key="2">
    <source>
        <dbReference type="EMBL" id="KAF5766563.1"/>
    </source>
</evidence>
<sequence length="141" mass="16462">MGKSKKRRSPATAAASEDEPRSSSNKKHKDSRKSSDGKPEEKHRHKHKRHKRDRPEISNFKELSDADYFLKNNEFATWLKDERDTFFSDLSSESARKLFSEFVKAWNKKKLDSRYYDGIVTAPRSSHNWKIKSDAKGTCIK</sequence>
<dbReference type="InterPro" id="IPR044688">
    <property type="entry name" value="SCI-1-like"/>
</dbReference>
<reference evidence="2" key="3">
    <citation type="submission" date="2020-06" db="EMBL/GenBank/DDBJ databases">
        <title>Helianthus annuus Genome sequencing and assembly Release 2.</title>
        <authorList>
            <person name="Gouzy J."/>
            <person name="Langlade N."/>
            <person name="Munos S."/>
        </authorList>
    </citation>
    <scope>NUCLEOTIDE SEQUENCE</scope>
    <source>
        <tissue evidence="2">Leaves</tissue>
    </source>
</reference>
<feature type="compositionally biased region" description="Basic and acidic residues" evidence="1">
    <location>
        <begin position="32"/>
        <end position="42"/>
    </location>
</feature>
<keyword evidence="4" id="KW-1185">Reference proteome</keyword>
<accession>A0A251SCT6</accession>
<dbReference type="AlphaFoldDB" id="A0A251SCT6"/>
<dbReference type="GO" id="GO:0005634">
    <property type="term" value="C:nucleus"/>
    <property type="evidence" value="ECO:0007669"/>
    <property type="project" value="EnsemblPlants"/>
</dbReference>
<dbReference type="OMA" id="PEEKHRH"/>
<dbReference type="EMBL" id="CM007904">
    <property type="protein sequence ID" value="OTF96458.1"/>
    <property type="molecule type" value="Genomic_DNA"/>
</dbReference>
<gene>
    <name evidence="3" type="ORF">HannXRQ_Chr15g0494421</name>
    <name evidence="2" type="ORF">HanXRQr2_Chr15g0716821</name>
</gene>
<protein>
    <submittedName>
        <fullName evidence="3">Uncharacterized protein</fullName>
    </submittedName>
</protein>
<feature type="region of interest" description="Disordered" evidence="1">
    <location>
        <begin position="1"/>
        <end position="57"/>
    </location>
</feature>
<proteinExistence type="predicted"/>
<dbReference type="OrthoDB" id="2139939at2759"/>
<evidence type="ECO:0000313" key="4">
    <source>
        <dbReference type="Proteomes" id="UP000215914"/>
    </source>
</evidence>
<evidence type="ECO:0000256" key="1">
    <source>
        <dbReference type="SAM" id="MobiDB-lite"/>
    </source>
</evidence>
<dbReference type="Gramene" id="mRNA:HanXRQr2_Chr15g0716821">
    <property type="protein sequence ID" value="mRNA:HanXRQr2_Chr15g0716821"/>
    <property type="gene ID" value="HanXRQr2_Chr15g0716821"/>
</dbReference>
<name>A0A251SCT6_HELAN</name>
<dbReference type="PANTHER" id="PTHR34117">
    <property type="entry name" value="STYLE CELL-CYCLE INHIBITOR 1"/>
    <property type="match status" value="1"/>
</dbReference>
<dbReference type="GO" id="GO:0048480">
    <property type="term" value="P:stigma development"/>
    <property type="evidence" value="ECO:0007669"/>
    <property type="project" value="EnsemblPlants"/>
</dbReference>
<dbReference type="GO" id="GO:0010928">
    <property type="term" value="P:regulation of auxin mediated signaling pathway"/>
    <property type="evidence" value="ECO:0007669"/>
    <property type="project" value="EnsemblPlants"/>
</dbReference>
<reference evidence="2 4" key="1">
    <citation type="journal article" date="2017" name="Nature">
        <title>The sunflower genome provides insights into oil metabolism, flowering and Asterid evolution.</title>
        <authorList>
            <person name="Badouin H."/>
            <person name="Gouzy J."/>
            <person name="Grassa C.J."/>
            <person name="Murat F."/>
            <person name="Staton S.E."/>
            <person name="Cottret L."/>
            <person name="Lelandais-Briere C."/>
            <person name="Owens G.L."/>
            <person name="Carrere S."/>
            <person name="Mayjonade B."/>
            <person name="Legrand L."/>
            <person name="Gill N."/>
            <person name="Kane N.C."/>
            <person name="Bowers J.E."/>
            <person name="Hubner S."/>
            <person name="Bellec A."/>
            <person name="Berard A."/>
            <person name="Berges H."/>
            <person name="Blanchet N."/>
            <person name="Boniface M.C."/>
            <person name="Brunel D."/>
            <person name="Catrice O."/>
            <person name="Chaidir N."/>
            <person name="Claudel C."/>
            <person name="Donnadieu C."/>
            <person name="Faraut T."/>
            <person name="Fievet G."/>
            <person name="Helmstetter N."/>
            <person name="King M."/>
            <person name="Knapp S.J."/>
            <person name="Lai Z."/>
            <person name="Le Paslier M.C."/>
            <person name="Lippi Y."/>
            <person name="Lorenzon L."/>
            <person name="Mandel J.R."/>
            <person name="Marage G."/>
            <person name="Marchand G."/>
            <person name="Marquand E."/>
            <person name="Bret-Mestries E."/>
            <person name="Morien E."/>
            <person name="Nambeesan S."/>
            <person name="Nguyen T."/>
            <person name="Pegot-Espagnet P."/>
            <person name="Pouilly N."/>
            <person name="Raftis F."/>
            <person name="Sallet E."/>
            <person name="Schiex T."/>
            <person name="Thomas J."/>
            <person name="Vandecasteele C."/>
            <person name="Vares D."/>
            <person name="Vear F."/>
            <person name="Vautrin S."/>
            <person name="Crespi M."/>
            <person name="Mangin B."/>
            <person name="Burke J.M."/>
            <person name="Salse J."/>
            <person name="Munos S."/>
            <person name="Vincourt P."/>
            <person name="Rieseberg L.H."/>
            <person name="Langlade N.B."/>
        </authorList>
    </citation>
    <scope>NUCLEOTIDE SEQUENCE [LARGE SCALE GENOMIC DNA]</scope>
    <source>
        <strain evidence="4">cv. SF193</strain>
        <tissue evidence="2">Leaves</tissue>
    </source>
</reference>
<dbReference type="GO" id="GO:0048479">
    <property type="term" value="P:style development"/>
    <property type="evidence" value="ECO:0007669"/>
    <property type="project" value="EnsemblPlants"/>
</dbReference>
<evidence type="ECO:0000313" key="3">
    <source>
        <dbReference type="EMBL" id="OTF96458.1"/>
    </source>
</evidence>
<dbReference type="GO" id="GO:0071365">
    <property type="term" value="P:cellular response to auxin stimulus"/>
    <property type="evidence" value="ECO:0007669"/>
    <property type="project" value="EnsemblPlants"/>
</dbReference>
<dbReference type="EMBL" id="MNCJ02000330">
    <property type="protein sequence ID" value="KAF5766563.1"/>
    <property type="molecule type" value="Genomic_DNA"/>
</dbReference>
<reference evidence="3" key="2">
    <citation type="submission" date="2017-02" db="EMBL/GenBank/DDBJ databases">
        <title>Sunflower complete genome.</title>
        <authorList>
            <person name="Langlade N."/>
            <person name="Munos S."/>
        </authorList>
    </citation>
    <scope>NUCLEOTIDE SEQUENCE [LARGE SCALE GENOMIC DNA]</scope>
    <source>
        <tissue evidence="3">Leaves</tissue>
    </source>
</reference>
<dbReference type="FunCoup" id="A0A251SCT6">
    <property type="interactions" value="439"/>
</dbReference>
<dbReference type="InParanoid" id="A0A251SCT6"/>
<feature type="compositionally biased region" description="Basic residues" evidence="1">
    <location>
        <begin position="43"/>
        <end position="52"/>
    </location>
</feature>
<dbReference type="Proteomes" id="UP000215914">
    <property type="component" value="Chromosome 15"/>
</dbReference>